<dbReference type="Gene3D" id="2.40.40.20">
    <property type="match status" value="1"/>
</dbReference>
<comment type="catalytic activity">
    <reaction evidence="14 15">
        <text>ATP + H2O = ADP + phosphate + H(+)</text>
        <dbReference type="Rhea" id="RHEA:13065"/>
        <dbReference type="ChEBI" id="CHEBI:15377"/>
        <dbReference type="ChEBI" id="CHEBI:15378"/>
        <dbReference type="ChEBI" id="CHEBI:30616"/>
        <dbReference type="ChEBI" id="CHEBI:43474"/>
        <dbReference type="ChEBI" id="CHEBI:456216"/>
        <dbReference type="EC" id="3.6.4.6"/>
    </reaction>
</comment>
<evidence type="ECO:0000256" key="6">
    <source>
        <dbReference type="ARBA" id="ARBA00022490"/>
    </source>
</evidence>
<dbReference type="SMART" id="SM01073">
    <property type="entry name" value="CDC48_N"/>
    <property type="match status" value="1"/>
</dbReference>
<dbReference type="FunFam" id="3.40.50.300:FF:000166">
    <property type="entry name" value="vesicle-fusing ATPase isoform X1"/>
    <property type="match status" value="1"/>
</dbReference>
<keyword evidence="7 15" id="KW-0479">Metal-binding</keyword>
<keyword evidence="8 15" id="KW-0547">Nucleotide-binding</keyword>
<dbReference type="InterPro" id="IPR003959">
    <property type="entry name" value="ATPase_AAA_core"/>
</dbReference>
<keyword evidence="13 15" id="KW-0653">Protein transport</keyword>
<evidence type="ECO:0000313" key="18">
    <source>
        <dbReference type="EMBL" id="PUZ54819.1"/>
    </source>
</evidence>
<evidence type="ECO:0000313" key="19">
    <source>
        <dbReference type="Proteomes" id="UP000244336"/>
    </source>
</evidence>
<dbReference type="GO" id="GO:0035494">
    <property type="term" value="P:SNARE complex disassembly"/>
    <property type="evidence" value="ECO:0007669"/>
    <property type="project" value="InterPro"/>
</dbReference>
<dbReference type="PANTHER" id="PTHR23078:SF3">
    <property type="entry name" value="VESICLE-FUSING ATPASE"/>
    <property type="match status" value="1"/>
</dbReference>
<comment type="function">
    <text evidence="15">Required for vesicle-mediated transport. Catalyzes the fusion of transport vesicles within the Golgi cisternae. Is also required for transport from the endoplasmic reticulum to the Golgi stack. Seems to function as a fusion protein required for the delivery of cargo proteins to all compartments of the Golgi stack independent of vesicle origin.</text>
</comment>
<evidence type="ECO:0000256" key="15">
    <source>
        <dbReference type="RuleBase" id="RU367045"/>
    </source>
</evidence>
<feature type="domain" description="AAA+ ATPase" evidence="16">
    <location>
        <begin position="233"/>
        <end position="380"/>
    </location>
</feature>
<organism evidence="18 19">
    <name type="scientific">Panicum hallii var. hallii</name>
    <dbReference type="NCBI Taxonomy" id="1504633"/>
    <lineage>
        <taxon>Eukaryota</taxon>
        <taxon>Viridiplantae</taxon>
        <taxon>Streptophyta</taxon>
        <taxon>Embryophyta</taxon>
        <taxon>Tracheophyta</taxon>
        <taxon>Spermatophyta</taxon>
        <taxon>Magnoliopsida</taxon>
        <taxon>Liliopsida</taxon>
        <taxon>Poales</taxon>
        <taxon>Poaceae</taxon>
        <taxon>PACMAD clade</taxon>
        <taxon>Panicoideae</taxon>
        <taxon>Panicodae</taxon>
        <taxon>Paniceae</taxon>
        <taxon>Panicinae</taxon>
        <taxon>Panicum</taxon>
        <taxon>Panicum sect. Panicum</taxon>
    </lineage>
</organism>
<dbReference type="InterPro" id="IPR041569">
    <property type="entry name" value="AAA_lid_3"/>
</dbReference>
<evidence type="ECO:0000259" key="16">
    <source>
        <dbReference type="SMART" id="SM00382"/>
    </source>
</evidence>
<keyword evidence="11 15" id="KW-0460">Magnesium</keyword>
<keyword evidence="12 15" id="KW-0931">ER-Golgi transport</keyword>
<dbReference type="FunFam" id="2.40.40.20:FF:000012">
    <property type="entry name" value="Vesicle-fusing ATPase protein"/>
    <property type="match status" value="1"/>
</dbReference>
<dbReference type="InterPro" id="IPR003338">
    <property type="entry name" value="CDC4_N-term_subdom"/>
</dbReference>
<feature type="domain" description="AAA+ ATPase" evidence="16">
    <location>
        <begin position="524"/>
        <end position="662"/>
    </location>
</feature>
<name>A0A2T7DGV5_9POAL</name>
<dbReference type="PANTHER" id="PTHR23078">
    <property type="entry name" value="VESICULAR-FUSION PROTEIN NSF"/>
    <property type="match status" value="1"/>
</dbReference>
<dbReference type="InterPro" id="IPR027417">
    <property type="entry name" value="P-loop_NTPase"/>
</dbReference>
<comment type="cofactor">
    <cofactor evidence="15">
        <name>Mg(2+)</name>
        <dbReference type="ChEBI" id="CHEBI:18420"/>
    </cofactor>
    <text evidence="15">Binds 1 Mg(2+) ion per subunit.</text>
</comment>
<comment type="similarity">
    <text evidence="2 15">Belongs to the AAA ATPase family.</text>
</comment>
<protein>
    <recommendedName>
        <fullName evidence="4 15">Vesicle-fusing ATPase</fullName>
        <ecNumber evidence="3 15">3.6.4.6</ecNumber>
    </recommendedName>
</protein>
<reference evidence="18 19" key="1">
    <citation type="submission" date="2018-04" db="EMBL/GenBank/DDBJ databases">
        <title>WGS assembly of Panicum hallii var. hallii HAL2.</title>
        <authorList>
            <person name="Lovell J."/>
            <person name="Jenkins J."/>
            <person name="Lowry D."/>
            <person name="Mamidi S."/>
            <person name="Sreedasyam A."/>
            <person name="Weng X."/>
            <person name="Barry K."/>
            <person name="Bonette J."/>
            <person name="Campitelli B."/>
            <person name="Daum C."/>
            <person name="Gordon S."/>
            <person name="Gould B."/>
            <person name="Lipzen A."/>
            <person name="MacQueen A."/>
            <person name="Palacio-Mejia J."/>
            <person name="Plott C."/>
            <person name="Shakirov E."/>
            <person name="Shu S."/>
            <person name="Yoshinaga Y."/>
            <person name="Zane M."/>
            <person name="Rokhsar D."/>
            <person name="Grimwood J."/>
            <person name="Schmutz J."/>
            <person name="Juenger T."/>
        </authorList>
    </citation>
    <scope>NUCLEOTIDE SEQUENCE [LARGE SCALE GENOMIC DNA]</scope>
    <source>
        <strain evidence="19">cv. HAL2</strain>
    </source>
</reference>
<dbReference type="EMBL" id="CM009753">
    <property type="protein sequence ID" value="PUZ54819.1"/>
    <property type="molecule type" value="Genomic_DNA"/>
</dbReference>
<dbReference type="GO" id="GO:0005795">
    <property type="term" value="C:Golgi stack"/>
    <property type="evidence" value="ECO:0007669"/>
    <property type="project" value="TreeGrafter"/>
</dbReference>
<evidence type="ECO:0000256" key="2">
    <source>
        <dbReference type="ARBA" id="ARBA00006914"/>
    </source>
</evidence>
<dbReference type="CDD" id="cd19504">
    <property type="entry name" value="RecA-like_NSF-SEC18_r1-like"/>
    <property type="match status" value="1"/>
</dbReference>
<dbReference type="InterPro" id="IPR003593">
    <property type="entry name" value="AAA+_ATPase"/>
</dbReference>
<dbReference type="STRING" id="1504633.A0A2T7DGV5"/>
<evidence type="ECO:0000256" key="11">
    <source>
        <dbReference type="ARBA" id="ARBA00022842"/>
    </source>
</evidence>
<dbReference type="InterPro" id="IPR039812">
    <property type="entry name" value="Vesicle-fus_ATPase"/>
</dbReference>
<dbReference type="FunFam" id="1.10.8.60:FF:000049">
    <property type="entry name" value="Vesicle-fusing ATPase"/>
    <property type="match status" value="1"/>
</dbReference>
<dbReference type="FunFam" id="3.40.50.300:FF:000187">
    <property type="entry name" value="Vesicular-fusion ATPase SEC18"/>
    <property type="match status" value="1"/>
</dbReference>
<evidence type="ECO:0000256" key="3">
    <source>
        <dbReference type="ARBA" id="ARBA00012674"/>
    </source>
</evidence>
<dbReference type="SUPFAM" id="SSF50692">
    <property type="entry name" value="ADC-like"/>
    <property type="match status" value="1"/>
</dbReference>
<dbReference type="Proteomes" id="UP000244336">
    <property type="component" value="Chromosome 5"/>
</dbReference>
<evidence type="ECO:0000256" key="4">
    <source>
        <dbReference type="ARBA" id="ARBA00019912"/>
    </source>
</evidence>
<dbReference type="Gene3D" id="1.10.8.60">
    <property type="match status" value="1"/>
</dbReference>
<dbReference type="SMART" id="SM00382">
    <property type="entry name" value="AAA"/>
    <property type="match status" value="2"/>
</dbReference>
<dbReference type="GO" id="GO:0006891">
    <property type="term" value="P:intra-Golgi vesicle-mediated transport"/>
    <property type="evidence" value="ECO:0007669"/>
    <property type="project" value="TreeGrafter"/>
</dbReference>
<dbReference type="InterPro" id="IPR004201">
    <property type="entry name" value="Cdc48_dom2"/>
</dbReference>
<evidence type="ECO:0000256" key="13">
    <source>
        <dbReference type="ARBA" id="ARBA00022927"/>
    </source>
</evidence>
<evidence type="ECO:0000256" key="5">
    <source>
        <dbReference type="ARBA" id="ARBA00022448"/>
    </source>
</evidence>
<keyword evidence="6 15" id="KW-0963">Cytoplasm</keyword>
<dbReference type="EC" id="3.6.4.6" evidence="3 15"/>
<evidence type="ECO:0000256" key="1">
    <source>
        <dbReference type="ARBA" id="ARBA00004496"/>
    </source>
</evidence>
<dbReference type="Pfam" id="PF02933">
    <property type="entry name" value="CDC48_2"/>
    <property type="match status" value="1"/>
</dbReference>
<dbReference type="Gene3D" id="3.10.330.10">
    <property type="match status" value="1"/>
</dbReference>
<keyword evidence="5 15" id="KW-0813">Transport</keyword>
<dbReference type="Pfam" id="PF00004">
    <property type="entry name" value="AAA"/>
    <property type="match status" value="2"/>
</dbReference>
<accession>A0A2T7DGV5</accession>
<dbReference type="InterPro" id="IPR009010">
    <property type="entry name" value="Asp_de-COase-like_dom_sf"/>
</dbReference>
<dbReference type="Pfam" id="PF02359">
    <property type="entry name" value="CDC48_N"/>
    <property type="match status" value="1"/>
</dbReference>
<dbReference type="GO" id="GO:0005524">
    <property type="term" value="F:ATP binding"/>
    <property type="evidence" value="ECO:0007669"/>
    <property type="project" value="UniProtKB-UniRule"/>
</dbReference>
<keyword evidence="9 15" id="KW-0378">Hydrolase</keyword>
<evidence type="ECO:0000259" key="17">
    <source>
        <dbReference type="SMART" id="SM01073"/>
    </source>
</evidence>
<dbReference type="Gene3D" id="3.40.50.300">
    <property type="entry name" value="P-loop containing nucleotide triphosphate hydrolases"/>
    <property type="match status" value="2"/>
</dbReference>
<dbReference type="Gramene" id="PUZ54819">
    <property type="protein sequence ID" value="PUZ54819"/>
    <property type="gene ID" value="GQ55_5G161700"/>
</dbReference>
<comment type="subcellular location">
    <subcellularLocation>
        <location evidence="1 15">Cytoplasm</location>
    </subcellularLocation>
</comment>
<evidence type="ECO:0000256" key="7">
    <source>
        <dbReference type="ARBA" id="ARBA00022723"/>
    </source>
</evidence>
<keyword evidence="10 15" id="KW-0067">ATP-binding</keyword>
<dbReference type="AlphaFoldDB" id="A0A2T7DGV5"/>
<dbReference type="Pfam" id="PF17862">
    <property type="entry name" value="AAA_lid_3"/>
    <property type="match status" value="1"/>
</dbReference>
<gene>
    <name evidence="18" type="ORF">GQ55_5G161700</name>
</gene>
<dbReference type="FunFam" id="3.10.330.10:FF:000007">
    <property type="entry name" value="Vesicle-fusing ATPase"/>
    <property type="match status" value="1"/>
</dbReference>
<evidence type="ECO:0000256" key="8">
    <source>
        <dbReference type="ARBA" id="ARBA00022741"/>
    </source>
</evidence>
<dbReference type="GO" id="GO:0016887">
    <property type="term" value="F:ATP hydrolysis activity"/>
    <property type="evidence" value="ECO:0007669"/>
    <property type="project" value="InterPro"/>
</dbReference>
<dbReference type="OrthoDB" id="9982946at2759"/>
<dbReference type="InterPro" id="IPR003960">
    <property type="entry name" value="ATPase_AAA_CS"/>
</dbReference>
<dbReference type="SUPFAM" id="SSF54585">
    <property type="entry name" value="Cdc48 domain 2-like"/>
    <property type="match status" value="1"/>
</dbReference>
<evidence type="ECO:0000256" key="14">
    <source>
        <dbReference type="ARBA" id="ARBA00048883"/>
    </source>
</evidence>
<evidence type="ECO:0000256" key="10">
    <source>
        <dbReference type="ARBA" id="ARBA00022840"/>
    </source>
</evidence>
<sequence>MEVVNTPSQELALTNCAFVSAADLRRFPNYIALVGDALVLTLRAHDAIANGRIALNGIQRRQAKVSAGDSVTVSSFVPPDDFKLALLTMELSYVKAKANQEQLDAVLLAQQLRKRFLDQVMTTGQKVTFEFCGTNYIFTVNQAMLEGQESSTPLDRGFLSSDTYIIFEAAPNSGIKVINQKEAASSKLFKHKEFNLEKLGIGGLSAEFTDIFRRAFASRVFPPHIVSRLGIKHVKGILLYGPPGTGKTLMARQIGKLLNGKDPKIVNGPEVLSKFVGETEKNVRDLFADAENEQRTRGDESDLHVIIFDEIDAICKSRGSSRDGTGVHDSIVNQLLTKIDGVEALNNVLLIGMTNRKDLLDEALLRPGRLEVHIEINLPDENGRFQILQIHTNKMKQSSFLSPDVNLLELALQITSAHLNEAARTKNYSGAELEGVVKSAVSYALNRQISMDDLTKPLDEESIKVTMDDFVNGLQEITPAFGASMDNLERCRLRGIVDCGKPHKHIYQRAMLLVEQVKVSRGSPLVTCLLEGPAGSGKSATAATVGIDSDFAYVKVISAETMIGFSESSKCAQICKVFEDAYRSPLSIIILDDIERLLEYVAIGPRFSNLISQTLLVLLKRVPPKGKNLLVIGTTSEVGFLESIGMCDAFSATYHVPKLKKEDAKKVLQHLNVFNEGDIDAAAEALDDMPLKKLYTLVEMAAQGRTGGSAEAIYAGKEKIDIDHFFSILGDIIRY</sequence>
<dbReference type="GO" id="GO:0046872">
    <property type="term" value="F:metal ion binding"/>
    <property type="evidence" value="ECO:0007669"/>
    <property type="project" value="UniProtKB-UniRule"/>
</dbReference>
<dbReference type="PROSITE" id="PS00674">
    <property type="entry name" value="AAA"/>
    <property type="match status" value="1"/>
</dbReference>
<evidence type="ECO:0000256" key="9">
    <source>
        <dbReference type="ARBA" id="ARBA00022801"/>
    </source>
</evidence>
<dbReference type="GO" id="GO:0043001">
    <property type="term" value="P:Golgi to plasma membrane protein transport"/>
    <property type="evidence" value="ECO:0007669"/>
    <property type="project" value="TreeGrafter"/>
</dbReference>
<dbReference type="InterPro" id="IPR029067">
    <property type="entry name" value="CDC48_domain_2-like_sf"/>
</dbReference>
<feature type="domain" description="CDC48 N-terminal subdomain" evidence="17">
    <location>
        <begin position="1"/>
        <end position="79"/>
    </location>
</feature>
<dbReference type="SUPFAM" id="SSF52540">
    <property type="entry name" value="P-loop containing nucleoside triphosphate hydrolases"/>
    <property type="match status" value="2"/>
</dbReference>
<keyword evidence="19" id="KW-1185">Reference proteome</keyword>
<proteinExistence type="inferred from homology"/>
<evidence type="ECO:0000256" key="12">
    <source>
        <dbReference type="ARBA" id="ARBA00022892"/>
    </source>
</evidence>